<dbReference type="EMBL" id="DVHF01000006">
    <property type="protein sequence ID" value="HIR56151.1"/>
    <property type="molecule type" value="Genomic_DNA"/>
</dbReference>
<evidence type="ECO:0000313" key="2">
    <source>
        <dbReference type="EMBL" id="HIR56151.1"/>
    </source>
</evidence>
<accession>A0A9D1J022</accession>
<feature type="signal peptide" evidence="1">
    <location>
        <begin position="1"/>
        <end position="23"/>
    </location>
</feature>
<dbReference type="AlphaFoldDB" id="A0A9D1J022"/>
<sequence>MKRLVFIVLAVTVAAFGSGAAFAHGHHGYRAQADCPNAAVCLCDGSRHGFVDDNGDGICDYYADGGSYRQCRHDGRGCHGGRWA</sequence>
<evidence type="ECO:0000313" key="3">
    <source>
        <dbReference type="Proteomes" id="UP000886785"/>
    </source>
</evidence>
<protein>
    <submittedName>
        <fullName evidence="2">Uncharacterized protein</fullName>
    </submittedName>
</protein>
<name>A0A9D1J022_9FIRM</name>
<comment type="caution">
    <text evidence="2">The sequence shown here is derived from an EMBL/GenBank/DDBJ whole genome shotgun (WGS) entry which is preliminary data.</text>
</comment>
<reference evidence="2" key="2">
    <citation type="journal article" date="2021" name="PeerJ">
        <title>Extensive microbial diversity within the chicken gut microbiome revealed by metagenomics and culture.</title>
        <authorList>
            <person name="Gilroy R."/>
            <person name="Ravi A."/>
            <person name="Getino M."/>
            <person name="Pursley I."/>
            <person name="Horton D.L."/>
            <person name="Alikhan N.F."/>
            <person name="Baker D."/>
            <person name="Gharbi K."/>
            <person name="Hall N."/>
            <person name="Watson M."/>
            <person name="Adriaenssens E.M."/>
            <person name="Foster-Nyarko E."/>
            <person name="Jarju S."/>
            <person name="Secka A."/>
            <person name="Antonio M."/>
            <person name="Oren A."/>
            <person name="Chaudhuri R.R."/>
            <person name="La Ragione R."/>
            <person name="Hildebrand F."/>
            <person name="Pallen M.J."/>
        </authorList>
    </citation>
    <scope>NUCLEOTIDE SEQUENCE</scope>
    <source>
        <strain evidence="2">ChiSjej1B19-7085</strain>
    </source>
</reference>
<keyword evidence="1" id="KW-0732">Signal</keyword>
<proteinExistence type="predicted"/>
<reference evidence="2" key="1">
    <citation type="submission" date="2020-10" db="EMBL/GenBank/DDBJ databases">
        <authorList>
            <person name="Gilroy R."/>
        </authorList>
    </citation>
    <scope>NUCLEOTIDE SEQUENCE</scope>
    <source>
        <strain evidence="2">ChiSjej1B19-7085</strain>
    </source>
</reference>
<organism evidence="2 3">
    <name type="scientific">Candidatus Gallacutalibacter pullicola</name>
    <dbReference type="NCBI Taxonomy" id="2840830"/>
    <lineage>
        <taxon>Bacteria</taxon>
        <taxon>Bacillati</taxon>
        <taxon>Bacillota</taxon>
        <taxon>Clostridia</taxon>
        <taxon>Eubacteriales</taxon>
        <taxon>Candidatus Gallacutalibacter</taxon>
    </lineage>
</organism>
<dbReference type="Proteomes" id="UP000886785">
    <property type="component" value="Unassembled WGS sequence"/>
</dbReference>
<gene>
    <name evidence="2" type="ORF">IAA54_00625</name>
</gene>
<feature type="chain" id="PRO_5038974355" evidence="1">
    <location>
        <begin position="24"/>
        <end position="84"/>
    </location>
</feature>
<evidence type="ECO:0000256" key="1">
    <source>
        <dbReference type="SAM" id="SignalP"/>
    </source>
</evidence>